<dbReference type="Gene3D" id="3.30.450.40">
    <property type="match status" value="1"/>
</dbReference>
<dbReference type="Pfam" id="PF16963">
    <property type="entry name" value="PelD_GGDEF"/>
    <property type="match status" value="1"/>
</dbReference>
<protein>
    <recommendedName>
        <fullName evidence="2">PelD GGDEF domain-containing protein</fullName>
    </recommendedName>
</protein>
<gene>
    <name evidence="3" type="ORF">BN59_02359</name>
</gene>
<name>A0A078KYC6_9GAMM</name>
<dbReference type="RefSeq" id="WP_043874493.1">
    <property type="nucleotide sequence ID" value="NZ_CCVW01000002.1"/>
</dbReference>
<dbReference type="eggNOG" id="COG2203">
    <property type="taxonomic scope" value="Bacteria"/>
</dbReference>
<dbReference type="AlphaFoldDB" id="A0A078KYC6"/>
<feature type="transmembrane region" description="Helical" evidence="1">
    <location>
        <begin position="21"/>
        <end position="38"/>
    </location>
</feature>
<keyword evidence="1" id="KW-0472">Membrane</keyword>
<evidence type="ECO:0000313" key="4">
    <source>
        <dbReference type="Proteomes" id="UP000044071"/>
    </source>
</evidence>
<accession>A0A078KYC6</accession>
<sequence length="444" mass="50566">MKFEKDFSIAYGHKRSDTWKSIETIVITLLIIFLAHLISPEDPYSLKGPFPWILLAPIFCSLFYDALYGALSLLILLIILLYEQSTSLFDSGLLREYVAGSIGLTLLIGVFSSYWSSRIRHVQDLNAYVREHLENLSRDYYLLRISHERIEQSYIVKPLSFRDAFLQIKQELLKNNCEINPATGESLLTIFSQFCSISSAVFCLYDNDNEQIDTLAVLGKHFFINREDPLVESVINHKAAAYFAVNKLAARNSDYLAAVPLLDINNELIGFIIIKEMPFWSLTHDTLETLCVFASYFTSTLANIKGPGALIKEFPSCPPEFLNELKSAVSLNKTHRVDSFLACIVVPPHQQQQNIAYILQRQKRSLDYLWELDLGSAKLIITLMPLTGMEAMLGYKNRINTLLKNDFGLEINTHGLNFRFRQISDQAVNIQLDTFIENATHAID</sequence>
<evidence type="ECO:0000313" key="3">
    <source>
        <dbReference type="EMBL" id="CDZ78062.1"/>
    </source>
</evidence>
<dbReference type="STRING" id="1034943.BN59_02359"/>
<proteinExistence type="predicted"/>
<dbReference type="Gene3D" id="3.30.70.2880">
    <property type="match status" value="1"/>
</dbReference>
<dbReference type="InterPro" id="IPR029016">
    <property type="entry name" value="GAF-like_dom_sf"/>
</dbReference>
<dbReference type="InterPro" id="IPR038367">
    <property type="entry name" value="PelD_GGDEF_sf"/>
</dbReference>
<dbReference type="SUPFAM" id="SSF55781">
    <property type="entry name" value="GAF domain-like"/>
    <property type="match status" value="1"/>
</dbReference>
<keyword evidence="4" id="KW-1185">Reference proteome</keyword>
<dbReference type="EMBL" id="CCSB01000002">
    <property type="protein sequence ID" value="CDZ78062.1"/>
    <property type="molecule type" value="Genomic_DNA"/>
</dbReference>
<dbReference type="Proteomes" id="UP000044071">
    <property type="component" value="Unassembled WGS sequence"/>
</dbReference>
<evidence type="ECO:0000259" key="2">
    <source>
        <dbReference type="Pfam" id="PF16963"/>
    </source>
</evidence>
<dbReference type="InterPro" id="IPR031583">
    <property type="entry name" value="PelD_GGDEF"/>
</dbReference>
<reference evidence="3 4" key="1">
    <citation type="submission" date="2014-06" db="EMBL/GenBank/DDBJ databases">
        <authorList>
            <person name="Urmite Genomes Urmite Genomes"/>
        </authorList>
    </citation>
    <scope>NUCLEOTIDE SEQUENCE [LARGE SCALE GENOMIC DNA]</scope>
</reference>
<evidence type="ECO:0000256" key="1">
    <source>
        <dbReference type="SAM" id="Phobius"/>
    </source>
</evidence>
<organism evidence="3 4">
    <name type="scientific">Legionella massiliensis</name>
    <dbReference type="NCBI Taxonomy" id="1034943"/>
    <lineage>
        <taxon>Bacteria</taxon>
        <taxon>Pseudomonadati</taxon>
        <taxon>Pseudomonadota</taxon>
        <taxon>Gammaproteobacteria</taxon>
        <taxon>Legionellales</taxon>
        <taxon>Legionellaceae</taxon>
        <taxon>Legionella</taxon>
    </lineage>
</organism>
<feature type="domain" description="PelD GGDEF" evidence="2">
    <location>
        <begin position="315"/>
        <end position="438"/>
    </location>
</feature>
<dbReference type="OrthoDB" id="5442761at2"/>
<keyword evidence="1" id="KW-1133">Transmembrane helix</keyword>
<feature type="transmembrane region" description="Helical" evidence="1">
    <location>
        <begin position="50"/>
        <end position="82"/>
    </location>
</feature>
<keyword evidence="1" id="KW-0812">Transmembrane</keyword>
<feature type="transmembrane region" description="Helical" evidence="1">
    <location>
        <begin position="94"/>
        <end position="115"/>
    </location>
</feature>